<feature type="compositionally biased region" description="Polar residues" evidence="1">
    <location>
        <begin position="33"/>
        <end position="44"/>
    </location>
</feature>
<dbReference type="EMBL" id="OKRB01000114">
    <property type="protein sequence ID" value="SPE26606.1"/>
    <property type="molecule type" value="Genomic_DNA"/>
</dbReference>
<accession>A0A2N9LTP9</accession>
<sequence length="74" mass="7791">MLGLEHSAHLGDAIERILSSNCTQLPSADRPTQKTPGNGGPTTQCRLLRISKLTGNATAETLPTPALAGKHNFI</sequence>
<evidence type="ECO:0000313" key="3">
    <source>
        <dbReference type="Proteomes" id="UP000239735"/>
    </source>
</evidence>
<gene>
    <name evidence="2" type="ORF">SBA5_550029</name>
</gene>
<evidence type="ECO:0000313" key="2">
    <source>
        <dbReference type="EMBL" id="SPE26606.1"/>
    </source>
</evidence>
<dbReference type="AlphaFoldDB" id="A0A2N9LTP9"/>
<feature type="region of interest" description="Disordered" evidence="1">
    <location>
        <begin position="22"/>
        <end position="44"/>
    </location>
</feature>
<reference evidence="3" key="1">
    <citation type="submission" date="2018-02" db="EMBL/GenBank/DDBJ databases">
        <authorList>
            <person name="Hausmann B."/>
        </authorList>
    </citation>
    <scope>NUCLEOTIDE SEQUENCE [LARGE SCALE GENOMIC DNA]</scope>
    <source>
        <strain evidence="3">Peat soil MAG SbA5</strain>
    </source>
</reference>
<dbReference type="Proteomes" id="UP000239735">
    <property type="component" value="Unassembled WGS sequence"/>
</dbReference>
<organism evidence="2 3">
    <name type="scientific">Candidatus Sulfuritelmatomonas gaucii</name>
    <dbReference type="NCBI Taxonomy" id="2043161"/>
    <lineage>
        <taxon>Bacteria</taxon>
        <taxon>Pseudomonadati</taxon>
        <taxon>Acidobacteriota</taxon>
        <taxon>Terriglobia</taxon>
        <taxon>Terriglobales</taxon>
        <taxon>Acidobacteriaceae</taxon>
        <taxon>Candidatus Sulfuritelmatomonas</taxon>
    </lineage>
</organism>
<evidence type="ECO:0000256" key="1">
    <source>
        <dbReference type="SAM" id="MobiDB-lite"/>
    </source>
</evidence>
<protein>
    <submittedName>
        <fullName evidence="2">Uncharacterized protein</fullName>
    </submittedName>
</protein>
<name>A0A2N9LTP9_9BACT</name>
<proteinExistence type="predicted"/>